<name>A0A819VNP1_9BILA</name>
<dbReference type="AlphaFoldDB" id="A0A819VNP1"/>
<dbReference type="EMBL" id="CAJOBD010008401">
    <property type="protein sequence ID" value="CAF4111782.1"/>
    <property type="molecule type" value="Genomic_DNA"/>
</dbReference>
<gene>
    <name evidence="3" type="ORF">JBS370_LOCUS32230</name>
</gene>
<protein>
    <recommendedName>
        <fullName evidence="2">F-box domain-containing protein</fullName>
    </recommendedName>
</protein>
<evidence type="ECO:0000256" key="1">
    <source>
        <dbReference type="SAM" id="MobiDB-lite"/>
    </source>
</evidence>
<evidence type="ECO:0000313" key="4">
    <source>
        <dbReference type="Proteomes" id="UP000663836"/>
    </source>
</evidence>
<dbReference type="InterPro" id="IPR036047">
    <property type="entry name" value="F-box-like_dom_sf"/>
</dbReference>
<accession>A0A819VNP1</accession>
<feature type="domain" description="F-box" evidence="2">
    <location>
        <begin position="5"/>
        <end position="52"/>
    </location>
</feature>
<reference evidence="3" key="1">
    <citation type="submission" date="2021-02" db="EMBL/GenBank/DDBJ databases">
        <authorList>
            <person name="Nowell W R."/>
        </authorList>
    </citation>
    <scope>NUCLEOTIDE SEQUENCE</scope>
</reference>
<evidence type="ECO:0000313" key="3">
    <source>
        <dbReference type="EMBL" id="CAF4111782.1"/>
    </source>
</evidence>
<dbReference type="SUPFAM" id="SSF81383">
    <property type="entry name" value="F-box domain"/>
    <property type="match status" value="1"/>
</dbReference>
<proteinExistence type="predicted"/>
<evidence type="ECO:0000259" key="2">
    <source>
        <dbReference type="PROSITE" id="PS50181"/>
    </source>
</evidence>
<dbReference type="PROSITE" id="PS50181">
    <property type="entry name" value="FBOX"/>
    <property type="match status" value="1"/>
</dbReference>
<dbReference type="InterPro" id="IPR001810">
    <property type="entry name" value="F-box_dom"/>
</dbReference>
<dbReference type="Proteomes" id="UP000663836">
    <property type="component" value="Unassembled WGS sequence"/>
</dbReference>
<organism evidence="3 4">
    <name type="scientific">Rotaria sordida</name>
    <dbReference type="NCBI Taxonomy" id="392033"/>
    <lineage>
        <taxon>Eukaryota</taxon>
        <taxon>Metazoa</taxon>
        <taxon>Spiralia</taxon>
        <taxon>Gnathifera</taxon>
        <taxon>Rotifera</taxon>
        <taxon>Eurotatoria</taxon>
        <taxon>Bdelloidea</taxon>
        <taxon>Philodinida</taxon>
        <taxon>Philodinidae</taxon>
        <taxon>Rotaria</taxon>
    </lineage>
</organism>
<comment type="caution">
    <text evidence="3">The sequence shown here is derived from an EMBL/GenBank/DDBJ whole genome shotgun (WGS) entry which is preliminary data.</text>
</comment>
<sequence>MEGLSVELNDLPDEILLIILQKLENIKVLYSFIDVNKRFNKLVHDSIFTNRLTMTRCCSDGSFDRLDNQVLDRFYLKILPEIHHKIKWLDVESSSMEDILLCTSYLSLCGLSLHNIEKNTALRIFTEELDLHLVVYCEKRFIDGYDLKYNITNHLLKLKKFLFNIRSRLPLNEQVNLLSNKDCQFSFNDFKNNKIISCVDYFQSRKEGDCHIYLYLYQAKHYEFITNNFLDGLFKYVREVSLYDERPFEHEFFLKSAKSFPLMERLTVNNDKPQKNQFDELSKDDNRHLSVI</sequence>
<feature type="region of interest" description="Disordered" evidence="1">
    <location>
        <begin position="273"/>
        <end position="292"/>
    </location>
</feature>